<name>A0A7N9D6W8_MACFA</name>
<dbReference type="AlphaFoldDB" id="A0A7N9D6W8"/>
<reference evidence="1 2" key="1">
    <citation type="submission" date="2013-03" db="EMBL/GenBank/DDBJ databases">
        <authorList>
            <person name="Warren W."/>
            <person name="Wilson R.K."/>
        </authorList>
    </citation>
    <scope>NUCLEOTIDE SEQUENCE</scope>
</reference>
<reference evidence="1" key="2">
    <citation type="submission" date="2025-08" db="UniProtKB">
        <authorList>
            <consortium name="Ensembl"/>
        </authorList>
    </citation>
    <scope>IDENTIFICATION</scope>
</reference>
<accession>A0A7N9D6W8</accession>
<sequence length="156" mass="18090">MHFFFLILRQHPALLSRPEWSGMILAHCNLHPLGSSDSPASAFWDYRHEPQHLSNFCVFSRDEVSPCCPGWSQTPDLRSSAHLDLPKCWDYRHEPPCPAQCLLYETLPKYLLMSMLRSPLFLYSTQIAYLQVYLKDHIVLILCTVSLGLWPKAIQF</sequence>
<proteinExistence type="predicted"/>
<reference evidence="1" key="3">
    <citation type="submission" date="2025-09" db="UniProtKB">
        <authorList>
            <consortium name="Ensembl"/>
        </authorList>
    </citation>
    <scope>IDENTIFICATION</scope>
</reference>
<keyword evidence="2" id="KW-1185">Reference proteome</keyword>
<protein>
    <submittedName>
        <fullName evidence="1">Uncharacterized protein</fullName>
    </submittedName>
</protein>
<dbReference type="Proteomes" id="UP000233100">
    <property type="component" value="Chromosome 6"/>
</dbReference>
<dbReference type="Ensembl" id="ENSMFAT00000097328.1">
    <property type="protein sequence ID" value="ENSMFAP00000061225.1"/>
    <property type="gene ID" value="ENSMFAG00000057716.1"/>
</dbReference>
<evidence type="ECO:0000313" key="1">
    <source>
        <dbReference type="Ensembl" id="ENSMFAP00000061225.1"/>
    </source>
</evidence>
<evidence type="ECO:0000313" key="2">
    <source>
        <dbReference type="Proteomes" id="UP000233100"/>
    </source>
</evidence>
<dbReference type="PANTHER" id="PTHR46254">
    <property type="entry name" value="PROTEIN GVQW1-RELATED"/>
    <property type="match status" value="1"/>
</dbReference>
<dbReference type="GeneTree" id="ENSGT01150000287196"/>
<organism evidence="1 2">
    <name type="scientific">Macaca fascicularis</name>
    <name type="common">Crab-eating macaque</name>
    <name type="synonym">Cynomolgus monkey</name>
    <dbReference type="NCBI Taxonomy" id="9541"/>
    <lineage>
        <taxon>Eukaryota</taxon>
        <taxon>Metazoa</taxon>
        <taxon>Chordata</taxon>
        <taxon>Craniata</taxon>
        <taxon>Vertebrata</taxon>
        <taxon>Euteleostomi</taxon>
        <taxon>Mammalia</taxon>
        <taxon>Eutheria</taxon>
        <taxon>Euarchontoglires</taxon>
        <taxon>Primates</taxon>
        <taxon>Haplorrhini</taxon>
        <taxon>Catarrhini</taxon>
        <taxon>Cercopithecidae</taxon>
        <taxon>Cercopithecinae</taxon>
        <taxon>Macaca</taxon>
    </lineage>
</organism>